<feature type="transmembrane region" description="Helical" evidence="3">
    <location>
        <begin position="140"/>
        <end position="161"/>
    </location>
</feature>
<dbReference type="Proteomes" id="UP000824366">
    <property type="component" value="Chromosome"/>
</dbReference>
<keyword evidence="3" id="KW-1133">Transmembrane helix</keyword>
<dbReference type="SUPFAM" id="SSF55073">
    <property type="entry name" value="Nucleotide cyclase"/>
    <property type="match status" value="1"/>
</dbReference>
<dbReference type="EMBL" id="AP024238">
    <property type="protein sequence ID" value="BCO25692.1"/>
    <property type="molecule type" value="Genomic_DNA"/>
</dbReference>
<dbReference type="CDD" id="cd01949">
    <property type="entry name" value="GGDEF"/>
    <property type="match status" value="1"/>
</dbReference>
<dbReference type="PANTHER" id="PTHR45138">
    <property type="entry name" value="REGULATORY COMPONENTS OF SENSORY TRANSDUCTION SYSTEM"/>
    <property type="match status" value="1"/>
</dbReference>
<comment type="catalytic activity">
    <reaction evidence="2">
        <text>2 GTP = 3',3'-c-di-GMP + 2 diphosphate</text>
        <dbReference type="Rhea" id="RHEA:24898"/>
        <dbReference type="ChEBI" id="CHEBI:33019"/>
        <dbReference type="ChEBI" id="CHEBI:37565"/>
        <dbReference type="ChEBI" id="CHEBI:58805"/>
        <dbReference type="EC" id="2.7.7.65"/>
    </reaction>
</comment>
<evidence type="ECO:0000313" key="5">
    <source>
        <dbReference type="EMBL" id="BCO25692.1"/>
    </source>
</evidence>
<accession>A0ABM7MHI4</accession>
<dbReference type="SMART" id="SM00267">
    <property type="entry name" value="GGDEF"/>
    <property type="match status" value="1"/>
</dbReference>
<name>A0ABM7MHI4_9BURK</name>
<dbReference type="InterPro" id="IPR043128">
    <property type="entry name" value="Rev_trsase/Diguanyl_cyclase"/>
</dbReference>
<feature type="transmembrane region" description="Helical" evidence="3">
    <location>
        <begin position="168"/>
        <end position="186"/>
    </location>
</feature>
<evidence type="ECO:0000256" key="3">
    <source>
        <dbReference type="SAM" id="Phobius"/>
    </source>
</evidence>
<feature type="transmembrane region" description="Helical" evidence="3">
    <location>
        <begin position="49"/>
        <end position="68"/>
    </location>
</feature>
<evidence type="ECO:0000313" key="6">
    <source>
        <dbReference type="Proteomes" id="UP000824366"/>
    </source>
</evidence>
<sequence length="429" mass="47146">MGFSGGWAGAASPEMQANVLKHIFVRLRAWHDEHDQVADAALLENLGRLPWILAALLPLLVTGCYLSWGGQIIGAPSGMWLPRLIGWIDLFTLLGLLVLLMVIRWRRLNERITLLSRLLPGFLAALFVGFGLTLSTLSQWLLPSATMYVLCCVFAGTLLLIRPRVMALIYLTSFAIFYMLLGHTATSLGVLVILRFHGGLAAALGMCLSLVLWRRYALTELLSRQVHAQGRVLETQNAELERQKVVLERLSQHDPLTGLLNRRAFEVQADKVVSRSRREGTALAAIMLDLDHFKEVNDQHGHPAGDLVIKFMAHVIQTSVRETDLVARVGGEEFMLLLSATSALAAGGVAEKIRQRVAQAPIELGRDMVVQMTISAGVAAWEAGHTGEFEDLYATADGALYAAKRAGRNQVVFADETQKMHPMSSPCLV</sequence>
<evidence type="ECO:0000256" key="1">
    <source>
        <dbReference type="ARBA" id="ARBA00012528"/>
    </source>
</evidence>
<dbReference type="Pfam" id="PF00990">
    <property type="entry name" value="GGDEF"/>
    <property type="match status" value="1"/>
</dbReference>
<dbReference type="Gene3D" id="3.30.70.270">
    <property type="match status" value="1"/>
</dbReference>
<feature type="transmembrane region" description="Helical" evidence="3">
    <location>
        <begin position="192"/>
        <end position="213"/>
    </location>
</feature>
<dbReference type="EC" id="2.7.7.65" evidence="1"/>
<feature type="transmembrane region" description="Helical" evidence="3">
    <location>
        <begin position="80"/>
        <end position="102"/>
    </location>
</feature>
<protein>
    <recommendedName>
        <fullName evidence="1">diguanylate cyclase</fullName>
        <ecNumber evidence="1">2.7.7.65</ecNumber>
    </recommendedName>
</protein>
<keyword evidence="3" id="KW-0812">Transmembrane</keyword>
<evidence type="ECO:0000256" key="2">
    <source>
        <dbReference type="ARBA" id="ARBA00034247"/>
    </source>
</evidence>
<gene>
    <name evidence="5" type="ORF">MIZ03_0571</name>
</gene>
<dbReference type="InterPro" id="IPR029787">
    <property type="entry name" value="Nucleotide_cyclase"/>
</dbReference>
<keyword evidence="6" id="KW-1185">Reference proteome</keyword>
<dbReference type="PROSITE" id="PS50887">
    <property type="entry name" value="GGDEF"/>
    <property type="match status" value="1"/>
</dbReference>
<feature type="domain" description="GGDEF" evidence="4">
    <location>
        <begin position="281"/>
        <end position="416"/>
    </location>
</feature>
<reference evidence="5 6" key="1">
    <citation type="journal article" date="2021" name="Microbiol. Spectr.">
        <title>A Single Bacterium Capable of Oxidation and Reduction of Iron at Circumneutral pH.</title>
        <authorList>
            <person name="Kato S."/>
            <person name="Ohkuma M."/>
        </authorList>
    </citation>
    <scope>NUCLEOTIDE SEQUENCE [LARGE SCALE GENOMIC DNA]</scope>
    <source>
        <strain evidence="5 6">MIZ03</strain>
    </source>
</reference>
<dbReference type="InterPro" id="IPR000160">
    <property type="entry name" value="GGDEF_dom"/>
</dbReference>
<organism evidence="5 6">
    <name type="scientific">Rhodoferax lithotrophicus</name>
    <dbReference type="NCBI Taxonomy" id="2798804"/>
    <lineage>
        <taxon>Bacteria</taxon>
        <taxon>Pseudomonadati</taxon>
        <taxon>Pseudomonadota</taxon>
        <taxon>Betaproteobacteria</taxon>
        <taxon>Burkholderiales</taxon>
        <taxon>Comamonadaceae</taxon>
        <taxon>Rhodoferax</taxon>
    </lineage>
</organism>
<keyword evidence="3" id="KW-0472">Membrane</keyword>
<evidence type="ECO:0000259" key="4">
    <source>
        <dbReference type="PROSITE" id="PS50887"/>
    </source>
</evidence>
<proteinExistence type="predicted"/>
<dbReference type="InterPro" id="IPR050469">
    <property type="entry name" value="Diguanylate_Cyclase"/>
</dbReference>
<dbReference type="PANTHER" id="PTHR45138:SF9">
    <property type="entry name" value="DIGUANYLATE CYCLASE DGCM-RELATED"/>
    <property type="match status" value="1"/>
</dbReference>
<dbReference type="NCBIfam" id="TIGR00254">
    <property type="entry name" value="GGDEF"/>
    <property type="match status" value="1"/>
</dbReference>
<feature type="transmembrane region" description="Helical" evidence="3">
    <location>
        <begin position="114"/>
        <end position="134"/>
    </location>
</feature>